<accession>A0A423K7B1</accession>
<sequence length="525" mass="57702">MGQPSVKVRIENLQPTASLLAEQVEAKLKVRYAVVLLLAVCLSMAAIACWEAWNSRQYHLHDKEVAMSNLAQTLAAQAQSTVKQADTLLFSLVDRLENDGMDPAQIPRLQRLLSAQRQELTQLHGLFIFDENGHWLANSNGANVPDANNSDREYFIFHRDHPDRGPHIGPSIKSRSTNEWIMTVSRRLNHPDGRFAGTAVATIYLSHFLSLYDSIDMGQNGAINLMADNGTIIVRRPFRETDIGTSVASGPLFTQLLPHASFGTATIKSVVDGVERVLGYRRVNGYPMVVSAALNKEEVLEAWRQESLNTAAIVALLLSFLGALGYRLIRVMRQQNHIQSELLGAQEKLLEVNRSLELLALEDALTGLANRRQFDLFMVAEMGRARRSQTGLALLMIDVDHFKLFNDHYGHVAGDVCLRQISAIISENIKRPGDLAVRYGGEEFAVVLPGTDYVGAFLVAEKIRRAVQLAGMEHSESTEGMVTVSLGVCAYDPASQAGADDLVSAADKALYVAKASGRNMSVIAN</sequence>
<protein>
    <recommendedName>
        <fullName evidence="3">diguanylate cyclase</fullName>
        <ecNumber evidence="3">2.7.7.65</ecNumber>
    </recommendedName>
</protein>
<dbReference type="SUPFAM" id="SSF55073">
    <property type="entry name" value="Nucleotide cyclase"/>
    <property type="match status" value="1"/>
</dbReference>
<dbReference type="STRING" id="104087.PFAS1_22790"/>
<dbReference type="InterPro" id="IPR043128">
    <property type="entry name" value="Rev_trsase/Diguanyl_cyclase"/>
</dbReference>
<comment type="cofactor">
    <cofactor evidence="1">
        <name>Mg(2+)</name>
        <dbReference type="ChEBI" id="CHEBI:18420"/>
    </cofactor>
</comment>
<evidence type="ECO:0000259" key="6">
    <source>
        <dbReference type="PROSITE" id="PS50887"/>
    </source>
</evidence>
<dbReference type="NCBIfam" id="TIGR00254">
    <property type="entry name" value="GGDEF"/>
    <property type="match status" value="1"/>
</dbReference>
<dbReference type="EMBL" id="MOBP01000021">
    <property type="protein sequence ID" value="RON47641.1"/>
    <property type="molecule type" value="Genomic_DNA"/>
</dbReference>
<dbReference type="InterPro" id="IPR000160">
    <property type="entry name" value="GGDEF_dom"/>
</dbReference>
<comment type="catalytic activity">
    <reaction evidence="4">
        <text>2 GTP = 3',3'-c-di-GMP + 2 diphosphate</text>
        <dbReference type="Rhea" id="RHEA:24898"/>
        <dbReference type="ChEBI" id="CHEBI:33019"/>
        <dbReference type="ChEBI" id="CHEBI:37565"/>
        <dbReference type="ChEBI" id="CHEBI:58805"/>
        <dbReference type="EC" id="2.7.7.65"/>
    </reaction>
</comment>
<evidence type="ECO:0000313" key="7">
    <source>
        <dbReference type="EMBL" id="RON47641.1"/>
    </source>
</evidence>
<dbReference type="CDD" id="cd01949">
    <property type="entry name" value="GGDEF"/>
    <property type="match status" value="1"/>
</dbReference>
<dbReference type="PANTHER" id="PTHR45138">
    <property type="entry name" value="REGULATORY COMPONENTS OF SENSORY TRANSDUCTION SYSTEM"/>
    <property type="match status" value="1"/>
</dbReference>
<name>A0A423K7B1_9PSED</name>
<feature type="domain" description="GGDEF" evidence="6">
    <location>
        <begin position="390"/>
        <end position="525"/>
    </location>
</feature>
<keyword evidence="5" id="KW-0472">Membrane</keyword>
<organism evidence="7 8">
    <name type="scientific">Pseudomonas frederiksbergensis</name>
    <dbReference type="NCBI Taxonomy" id="104087"/>
    <lineage>
        <taxon>Bacteria</taxon>
        <taxon>Pseudomonadati</taxon>
        <taxon>Pseudomonadota</taxon>
        <taxon>Gammaproteobacteria</taxon>
        <taxon>Pseudomonadales</taxon>
        <taxon>Pseudomonadaceae</taxon>
        <taxon>Pseudomonas</taxon>
    </lineage>
</organism>
<dbReference type="Gene3D" id="3.30.450.20">
    <property type="entry name" value="PAS domain"/>
    <property type="match status" value="2"/>
</dbReference>
<dbReference type="AlphaFoldDB" id="A0A423K7B1"/>
<dbReference type="GO" id="GO:1902201">
    <property type="term" value="P:negative regulation of bacterial-type flagellum-dependent cell motility"/>
    <property type="evidence" value="ECO:0007669"/>
    <property type="project" value="TreeGrafter"/>
</dbReference>
<evidence type="ECO:0000256" key="5">
    <source>
        <dbReference type="SAM" id="Phobius"/>
    </source>
</evidence>
<keyword evidence="5" id="KW-1133">Transmembrane helix</keyword>
<feature type="transmembrane region" description="Helical" evidence="5">
    <location>
        <begin position="32"/>
        <end position="53"/>
    </location>
</feature>
<dbReference type="GO" id="GO:0052621">
    <property type="term" value="F:diguanylate cyclase activity"/>
    <property type="evidence" value="ECO:0007669"/>
    <property type="project" value="UniProtKB-EC"/>
</dbReference>
<dbReference type="Gene3D" id="3.30.70.270">
    <property type="match status" value="1"/>
</dbReference>
<dbReference type="Proteomes" id="UP000283627">
    <property type="component" value="Unassembled WGS sequence"/>
</dbReference>
<comment type="caution">
    <text evidence="7">The sequence shown here is derived from an EMBL/GenBank/DDBJ whole genome shotgun (WGS) entry which is preliminary data.</text>
</comment>
<dbReference type="GO" id="GO:0005886">
    <property type="term" value="C:plasma membrane"/>
    <property type="evidence" value="ECO:0007669"/>
    <property type="project" value="UniProtKB-SubCell"/>
</dbReference>
<dbReference type="Pfam" id="PF22588">
    <property type="entry name" value="dCache_1_like"/>
    <property type="match status" value="1"/>
</dbReference>
<keyword evidence="5" id="KW-0812">Transmembrane</keyword>
<dbReference type="SMART" id="SM00267">
    <property type="entry name" value="GGDEF"/>
    <property type="match status" value="1"/>
</dbReference>
<evidence type="ECO:0000256" key="3">
    <source>
        <dbReference type="ARBA" id="ARBA00012528"/>
    </source>
</evidence>
<comment type="subcellular location">
    <subcellularLocation>
        <location evidence="2">Cell inner membrane</location>
    </subcellularLocation>
</comment>
<dbReference type="RefSeq" id="WP_123409582.1">
    <property type="nucleotide sequence ID" value="NZ_MOBP01000021.1"/>
</dbReference>
<dbReference type="FunFam" id="3.30.70.270:FF:000001">
    <property type="entry name" value="Diguanylate cyclase domain protein"/>
    <property type="match status" value="1"/>
</dbReference>
<dbReference type="CDD" id="cd12915">
    <property type="entry name" value="PDC2_DGC_like"/>
    <property type="match status" value="1"/>
</dbReference>
<dbReference type="InterPro" id="IPR029787">
    <property type="entry name" value="Nucleotide_cyclase"/>
</dbReference>
<evidence type="ECO:0000256" key="1">
    <source>
        <dbReference type="ARBA" id="ARBA00001946"/>
    </source>
</evidence>
<proteinExistence type="predicted"/>
<evidence type="ECO:0000313" key="8">
    <source>
        <dbReference type="Proteomes" id="UP000283627"/>
    </source>
</evidence>
<dbReference type="OrthoDB" id="9812260at2"/>
<dbReference type="PROSITE" id="PS50887">
    <property type="entry name" value="GGDEF"/>
    <property type="match status" value="1"/>
</dbReference>
<reference evidence="7 8" key="1">
    <citation type="submission" date="2016-10" db="EMBL/GenBank/DDBJ databases">
        <title>Comparative genome analysis of multiple Pseudomonas spp. focuses on biocontrol and plant growth promoting traits.</title>
        <authorList>
            <person name="Tao X.-Y."/>
            <person name="Taylor C.G."/>
        </authorList>
    </citation>
    <scope>NUCLEOTIDE SEQUENCE [LARGE SCALE GENOMIC DNA]</scope>
    <source>
        <strain evidence="7 8">39A2</strain>
    </source>
</reference>
<dbReference type="InterPro" id="IPR054327">
    <property type="entry name" value="His-kinase-like_sensor"/>
</dbReference>
<dbReference type="Pfam" id="PF00990">
    <property type="entry name" value="GGDEF"/>
    <property type="match status" value="1"/>
</dbReference>
<dbReference type="CDD" id="cd12914">
    <property type="entry name" value="PDC1_DGC_like"/>
    <property type="match status" value="1"/>
</dbReference>
<gene>
    <name evidence="7" type="ORF">BK665_25145</name>
</gene>
<dbReference type="PANTHER" id="PTHR45138:SF9">
    <property type="entry name" value="DIGUANYLATE CYCLASE DGCM-RELATED"/>
    <property type="match status" value="1"/>
</dbReference>
<evidence type="ECO:0000256" key="4">
    <source>
        <dbReference type="ARBA" id="ARBA00034247"/>
    </source>
</evidence>
<dbReference type="InterPro" id="IPR050469">
    <property type="entry name" value="Diguanylate_Cyclase"/>
</dbReference>
<dbReference type="GO" id="GO:0043709">
    <property type="term" value="P:cell adhesion involved in single-species biofilm formation"/>
    <property type="evidence" value="ECO:0007669"/>
    <property type="project" value="TreeGrafter"/>
</dbReference>
<evidence type="ECO:0000256" key="2">
    <source>
        <dbReference type="ARBA" id="ARBA00004533"/>
    </source>
</evidence>
<dbReference type="EC" id="2.7.7.65" evidence="3"/>